<evidence type="ECO:0000313" key="1">
    <source>
        <dbReference type="EMBL" id="KAJ2997768.1"/>
    </source>
</evidence>
<dbReference type="EMBL" id="JAPDGR010000047">
    <property type="protein sequence ID" value="KAJ2997768.1"/>
    <property type="molecule type" value="Genomic_DNA"/>
</dbReference>
<gene>
    <name evidence="1" type="ORF">NUW58_g544</name>
</gene>
<organism evidence="1 2">
    <name type="scientific">Xylaria curta</name>
    <dbReference type="NCBI Taxonomy" id="42375"/>
    <lineage>
        <taxon>Eukaryota</taxon>
        <taxon>Fungi</taxon>
        <taxon>Dikarya</taxon>
        <taxon>Ascomycota</taxon>
        <taxon>Pezizomycotina</taxon>
        <taxon>Sordariomycetes</taxon>
        <taxon>Xylariomycetidae</taxon>
        <taxon>Xylariales</taxon>
        <taxon>Xylariaceae</taxon>
        <taxon>Xylaria</taxon>
    </lineage>
</organism>
<comment type="caution">
    <text evidence="1">The sequence shown here is derived from an EMBL/GenBank/DDBJ whole genome shotgun (WGS) entry which is preliminary data.</text>
</comment>
<name>A0ACC1PQN6_9PEZI</name>
<reference evidence="1" key="1">
    <citation type="submission" date="2022-10" db="EMBL/GenBank/DDBJ databases">
        <title>Genome Sequence of Xylaria curta.</title>
        <authorList>
            <person name="Buettner E."/>
        </authorList>
    </citation>
    <scope>NUCLEOTIDE SEQUENCE</scope>
    <source>
        <strain evidence="1">Babe10</strain>
    </source>
</reference>
<evidence type="ECO:0000313" key="2">
    <source>
        <dbReference type="Proteomes" id="UP001143856"/>
    </source>
</evidence>
<accession>A0ACC1PQN6</accession>
<sequence length="164" mass="18528">MGKVSRNTLLPRRRPRVGGIGRRALLVPAQHRLRSQVGALRERAKLQRQHFLERLKEKETSNEALKQQQTSLKILLERKETQIEVLTNSLYFSSQTLAQMHANYQAQEGTSQSLIQKYGTLLALSERMIGFCETMAAGLKRKVTLPGTVGIKTEVEEREGGSNE</sequence>
<keyword evidence="2" id="KW-1185">Reference proteome</keyword>
<proteinExistence type="predicted"/>
<dbReference type="Proteomes" id="UP001143856">
    <property type="component" value="Unassembled WGS sequence"/>
</dbReference>
<protein>
    <submittedName>
        <fullName evidence="1">Uncharacterized protein</fullName>
    </submittedName>
</protein>